<evidence type="ECO:0008006" key="4">
    <source>
        <dbReference type="Google" id="ProtNLM"/>
    </source>
</evidence>
<evidence type="ECO:0000313" key="2">
    <source>
        <dbReference type="EMBL" id="PON38281.1"/>
    </source>
</evidence>
<name>A0A2P5APA8_PARAD</name>
<gene>
    <name evidence="2" type="ORF">PanWU01x14_313820</name>
</gene>
<protein>
    <recommendedName>
        <fullName evidence="4">Transmembrane protein</fullName>
    </recommendedName>
</protein>
<keyword evidence="1" id="KW-1133">Transmembrane helix</keyword>
<accession>A0A2P5APA8</accession>
<dbReference type="OrthoDB" id="10438460at2759"/>
<feature type="transmembrane region" description="Helical" evidence="1">
    <location>
        <begin position="74"/>
        <end position="94"/>
    </location>
</feature>
<organism evidence="2 3">
    <name type="scientific">Parasponia andersonii</name>
    <name type="common">Sponia andersonii</name>
    <dbReference type="NCBI Taxonomy" id="3476"/>
    <lineage>
        <taxon>Eukaryota</taxon>
        <taxon>Viridiplantae</taxon>
        <taxon>Streptophyta</taxon>
        <taxon>Embryophyta</taxon>
        <taxon>Tracheophyta</taxon>
        <taxon>Spermatophyta</taxon>
        <taxon>Magnoliopsida</taxon>
        <taxon>eudicotyledons</taxon>
        <taxon>Gunneridae</taxon>
        <taxon>Pentapetalae</taxon>
        <taxon>rosids</taxon>
        <taxon>fabids</taxon>
        <taxon>Rosales</taxon>
        <taxon>Cannabaceae</taxon>
        <taxon>Parasponia</taxon>
    </lineage>
</organism>
<dbReference type="Proteomes" id="UP000237105">
    <property type="component" value="Unassembled WGS sequence"/>
</dbReference>
<dbReference type="AlphaFoldDB" id="A0A2P5APA8"/>
<keyword evidence="3" id="KW-1185">Reference proteome</keyword>
<proteinExistence type="predicted"/>
<evidence type="ECO:0000313" key="3">
    <source>
        <dbReference type="Proteomes" id="UP000237105"/>
    </source>
</evidence>
<keyword evidence="1" id="KW-0812">Transmembrane</keyword>
<comment type="caution">
    <text evidence="2">The sequence shown here is derived from an EMBL/GenBank/DDBJ whole genome shotgun (WGS) entry which is preliminary data.</text>
</comment>
<dbReference type="EMBL" id="JXTB01000501">
    <property type="protein sequence ID" value="PON38281.1"/>
    <property type="molecule type" value="Genomic_DNA"/>
</dbReference>
<keyword evidence="1" id="KW-0472">Membrane</keyword>
<evidence type="ECO:0000256" key="1">
    <source>
        <dbReference type="SAM" id="Phobius"/>
    </source>
</evidence>
<sequence>MGGISNVQEPIDGSVWNLEWRDLFPKFRVDHYVDFYGFYHRPLCITFYPILKVSSKKKSVVFHFELVWSCDDEFNIVLIWLGIWLLALVLNPLLKLGFKVQGPLCYPKF</sequence>
<reference evidence="3" key="1">
    <citation type="submission" date="2016-06" db="EMBL/GenBank/DDBJ databases">
        <title>Parallel loss of symbiosis genes in relatives of nitrogen-fixing non-legume Parasponia.</title>
        <authorList>
            <person name="Van Velzen R."/>
            <person name="Holmer R."/>
            <person name="Bu F."/>
            <person name="Rutten L."/>
            <person name="Van Zeijl A."/>
            <person name="Liu W."/>
            <person name="Santuari L."/>
            <person name="Cao Q."/>
            <person name="Sharma T."/>
            <person name="Shen D."/>
            <person name="Roswanjaya Y."/>
            <person name="Wardhani T."/>
            <person name="Kalhor M.S."/>
            <person name="Jansen J."/>
            <person name="Van den Hoogen J."/>
            <person name="Gungor B."/>
            <person name="Hartog M."/>
            <person name="Hontelez J."/>
            <person name="Verver J."/>
            <person name="Yang W.-C."/>
            <person name="Schijlen E."/>
            <person name="Repin R."/>
            <person name="Schilthuizen M."/>
            <person name="Schranz E."/>
            <person name="Heidstra R."/>
            <person name="Miyata K."/>
            <person name="Fedorova E."/>
            <person name="Kohlen W."/>
            <person name="Bisseling T."/>
            <person name="Smit S."/>
            <person name="Geurts R."/>
        </authorList>
    </citation>
    <scope>NUCLEOTIDE SEQUENCE [LARGE SCALE GENOMIC DNA]</scope>
    <source>
        <strain evidence="3">cv. WU1-14</strain>
    </source>
</reference>